<dbReference type="EMBL" id="FOXO01000002">
    <property type="protein sequence ID" value="SFP45541.1"/>
    <property type="molecule type" value="Genomic_DNA"/>
</dbReference>
<dbReference type="PANTHER" id="PTHR46233:SF3">
    <property type="entry name" value="HYDROXYACYLGLUTATHIONE HYDROLASE GLOC"/>
    <property type="match status" value="1"/>
</dbReference>
<evidence type="ECO:0000313" key="6">
    <source>
        <dbReference type="EMBL" id="SFP45541.1"/>
    </source>
</evidence>
<proteinExistence type="predicted"/>
<evidence type="ECO:0000256" key="4">
    <source>
        <dbReference type="ARBA" id="ARBA00022833"/>
    </source>
</evidence>
<keyword evidence="2" id="KW-0479">Metal-binding</keyword>
<comment type="cofactor">
    <cofactor evidence="1">
        <name>Zn(2+)</name>
        <dbReference type="ChEBI" id="CHEBI:29105"/>
    </cofactor>
</comment>
<protein>
    <submittedName>
        <fullName evidence="6">Glyoxylase, beta-lactamase superfamily II</fullName>
    </submittedName>
</protein>
<feature type="domain" description="Metallo-beta-lactamase" evidence="5">
    <location>
        <begin position="16"/>
        <end position="201"/>
    </location>
</feature>
<reference evidence="7" key="1">
    <citation type="submission" date="2016-10" db="EMBL/GenBank/DDBJ databases">
        <authorList>
            <person name="Varghese N."/>
            <person name="Submissions S."/>
        </authorList>
    </citation>
    <scope>NUCLEOTIDE SEQUENCE [LARGE SCALE GENOMIC DNA]</scope>
    <source>
        <strain evidence="7">P18</strain>
    </source>
</reference>
<dbReference type="GO" id="GO:0016787">
    <property type="term" value="F:hydrolase activity"/>
    <property type="evidence" value="ECO:0007669"/>
    <property type="project" value="UniProtKB-KW"/>
</dbReference>
<organism evidence="6 7">
    <name type="scientific">Butyrivibrio proteoclasticus</name>
    <dbReference type="NCBI Taxonomy" id="43305"/>
    <lineage>
        <taxon>Bacteria</taxon>
        <taxon>Bacillati</taxon>
        <taxon>Bacillota</taxon>
        <taxon>Clostridia</taxon>
        <taxon>Lachnospirales</taxon>
        <taxon>Lachnospiraceae</taxon>
        <taxon>Butyrivibrio</taxon>
    </lineage>
</organism>
<dbReference type="Gene3D" id="3.60.15.10">
    <property type="entry name" value="Ribonuclease Z/Hydroxyacylglutathione hydrolase-like"/>
    <property type="match status" value="1"/>
</dbReference>
<dbReference type="InterPro" id="IPR036866">
    <property type="entry name" value="RibonucZ/Hydroxyglut_hydro"/>
</dbReference>
<evidence type="ECO:0000259" key="5">
    <source>
        <dbReference type="SMART" id="SM00849"/>
    </source>
</evidence>
<evidence type="ECO:0000256" key="1">
    <source>
        <dbReference type="ARBA" id="ARBA00001947"/>
    </source>
</evidence>
<dbReference type="Proteomes" id="UP000182624">
    <property type="component" value="Unassembled WGS sequence"/>
</dbReference>
<keyword evidence="7" id="KW-1185">Reference proteome</keyword>
<keyword evidence="4" id="KW-0862">Zinc</keyword>
<dbReference type="InterPro" id="IPR051453">
    <property type="entry name" value="MBL_Glyoxalase_II"/>
</dbReference>
<dbReference type="RefSeq" id="WP_074883500.1">
    <property type="nucleotide sequence ID" value="NZ_FOXO01000002.1"/>
</dbReference>
<dbReference type="CDD" id="cd06262">
    <property type="entry name" value="metallo-hydrolase-like_MBL-fold"/>
    <property type="match status" value="1"/>
</dbReference>
<dbReference type="Pfam" id="PF00753">
    <property type="entry name" value="Lactamase_B"/>
    <property type="match status" value="1"/>
</dbReference>
<evidence type="ECO:0000256" key="2">
    <source>
        <dbReference type="ARBA" id="ARBA00022723"/>
    </source>
</evidence>
<dbReference type="GO" id="GO:0046872">
    <property type="term" value="F:metal ion binding"/>
    <property type="evidence" value="ECO:0007669"/>
    <property type="project" value="UniProtKB-KW"/>
</dbReference>
<dbReference type="AlphaFoldDB" id="A0A1I5QHK2"/>
<gene>
    <name evidence="6" type="ORF">SAMN04487928_102123</name>
</gene>
<keyword evidence="3" id="KW-0378">Hydrolase</keyword>
<name>A0A1I5QHK2_9FIRM</name>
<dbReference type="InterPro" id="IPR001279">
    <property type="entry name" value="Metallo-B-lactamas"/>
</dbReference>
<accession>A0A1I5QHK2</accession>
<dbReference type="SUPFAM" id="SSF56281">
    <property type="entry name" value="Metallo-hydrolase/oxidoreductase"/>
    <property type="match status" value="1"/>
</dbReference>
<evidence type="ECO:0000313" key="7">
    <source>
        <dbReference type="Proteomes" id="UP000182624"/>
    </source>
</evidence>
<dbReference type="SMART" id="SM00849">
    <property type="entry name" value="Lactamase_B"/>
    <property type="match status" value="1"/>
</dbReference>
<sequence>MEKALSIGMFTLGMVGTNCYYVYKPDAECNTEDCKHVIFFDPADQGKKIYEKLSENGFVIDLILLTHGHFDHIGGVEELKSLSGAKVYCYEKEQAMCKDAYLNLSNDYNMHLKITPDGVYKDGDIISAAGMSCRLIATPGHTSGSCCYYFEEDDILISGDTLFDESVGRTDFPTGSTSEIVRSIKERLFVLPDETVVYPGHGEITTIEHEKMYNPFVI</sequence>
<dbReference type="PANTHER" id="PTHR46233">
    <property type="entry name" value="HYDROXYACYLGLUTATHIONE HYDROLASE GLOC"/>
    <property type="match status" value="1"/>
</dbReference>
<evidence type="ECO:0000256" key="3">
    <source>
        <dbReference type="ARBA" id="ARBA00022801"/>
    </source>
</evidence>